<accession>A0A8A4TNW8</accession>
<dbReference type="PRINTS" id="PR00455">
    <property type="entry name" value="HTHTETR"/>
</dbReference>
<dbReference type="GO" id="GO:0003700">
    <property type="term" value="F:DNA-binding transcription factor activity"/>
    <property type="evidence" value="ECO:0007669"/>
    <property type="project" value="TreeGrafter"/>
</dbReference>
<keyword evidence="7" id="KW-1185">Reference proteome</keyword>
<keyword evidence="2 4" id="KW-0238">DNA-binding</keyword>
<protein>
    <submittedName>
        <fullName evidence="6">TetR/AcrR family transcriptional regulator</fullName>
    </submittedName>
</protein>
<dbReference type="InterPro" id="IPR036271">
    <property type="entry name" value="Tet_transcr_reg_TetR-rel_C_sf"/>
</dbReference>
<dbReference type="InterPro" id="IPR050109">
    <property type="entry name" value="HTH-type_TetR-like_transc_reg"/>
</dbReference>
<reference evidence="6" key="1">
    <citation type="submission" date="2021-03" db="EMBL/GenBank/DDBJ databases">
        <title>Acanthopleuribacteraceae sp. M133.</title>
        <authorList>
            <person name="Wang G."/>
        </authorList>
    </citation>
    <scope>NUCLEOTIDE SEQUENCE</scope>
    <source>
        <strain evidence="6">M133</strain>
    </source>
</reference>
<organism evidence="6 7">
    <name type="scientific">Sulfidibacter corallicola</name>
    <dbReference type="NCBI Taxonomy" id="2818388"/>
    <lineage>
        <taxon>Bacteria</taxon>
        <taxon>Pseudomonadati</taxon>
        <taxon>Acidobacteriota</taxon>
        <taxon>Holophagae</taxon>
        <taxon>Acanthopleuribacterales</taxon>
        <taxon>Acanthopleuribacteraceae</taxon>
        <taxon>Sulfidibacter</taxon>
    </lineage>
</organism>
<feature type="domain" description="HTH tetR-type" evidence="5">
    <location>
        <begin position="10"/>
        <end position="70"/>
    </location>
</feature>
<dbReference type="Pfam" id="PF00440">
    <property type="entry name" value="TetR_N"/>
    <property type="match status" value="1"/>
</dbReference>
<dbReference type="Proteomes" id="UP000663929">
    <property type="component" value="Chromosome"/>
</dbReference>
<dbReference type="Gene3D" id="1.10.10.60">
    <property type="entry name" value="Homeodomain-like"/>
    <property type="match status" value="1"/>
</dbReference>
<dbReference type="PROSITE" id="PS50977">
    <property type="entry name" value="HTH_TETR_2"/>
    <property type="match status" value="1"/>
</dbReference>
<gene>
    <name evidence="6" type="ORF">J3U87_33825</name>
</gene>
<dbReference type="KEGG" id="scor:J3U87_33825"/>
<dbReference type="EMBL" id="CP071793">
    <property type="protein sequence ID" value="QTD50591.1"/>
    <property type="molecule type" value="Genomic_DNA"/>
</dbReference>
<dbReference type="PANTHER" id="PTHR30055:SF234">
    <property type="entry name" value="HTH-TYPE TRANSCRIPTIONAL REGULATOR BETI"/>
    <property type="match status" value="1"/>
</dbReference>
<dbReference type="RefSeq" id="WP_237380411.1">
    <property type="nucleotide sequence ID" value="NZ_CP071793.1"/>
</dbReference>
<keyword evidence="1" id="KW-0805">Transcription regulation</keyword>
<dbReference type="SUPFAM" id="SSF46689">
    <property type="entry name" value="Homeodomain-like"/>
    <property type="match status" value="1"/>
</dbReference>
<evidence type="ECO:0000313" key="7">
    <source>
        <dbReference type="Proteomes" id="UP000663929"/>
    </source>
</evidence>
<evidence type="ECO:0000256" key="1">
    <source>
        <dbReference type="ARBA" id="ARBA00023015"/>
    </source>
</evidence>
<dbReference type="InterPro" id="IPR025996">
    <property type="entry name" value="MT1864/Rv1816-like_C"/>
</dbReference>
<dbReference type="InterPro" id="IPR001647">
    <property type="entry name" value="HTH_TetR"/>
</dbReference>
<dbReference type="PANTHER" id="PTHR30055">
    <property type="entry name" value="HTH-TYPE TRANSCRIPTIONAL REGULATOR RUTR"/>
    <property type="match status" value="1"/>
</dbReference>
<sequence>MALTKQKDPAAFRRTILRKAAELIREQGVHGLSMRKLSHALGASTMVLYTHFRNKQDLLNELYLEGFDRLRRHLEEVPEGEDPLAYVVELGRAYRRAALANPDAYELMQSRTLQGFSLPKESLEKSALSFRVLEGAVRQCMDRGLIAPGCSREVAQMLWGSIHGLISLQLAGHFVSEEAATARFEMVLKTLEFGLMAGAHAREVEE</sequence>
<evidence type="ECO:0000256" key="3">
    <source>
        <dbReference type="ARBA" id="ARBA00023163"/>
    </source>
</evidence>
<proteinExistence type="predicted"/>
<dbReference type="AlphaFoldDB" id="A0A8A4TNW8"/>
<feature type="DNA-binding region" description="H-T-H motif" evidence="4">
    <location>
        <begin position="33"/>
        <end position="52"/>
    </location>
</feature>
<dbReference type="SUPFAM" id="SSF48498">
    <property type="entry name" value="Tetracyclin repressor-like, C-terminal domain"/>
    <property type="match status" value="1"/>
</dbReference>
<keyword evidence="3" id="KW-0804">Transcription</keyword>
<name>A0A8A4TNW8_SULCO</name>
<evidence type="ECO:0000259" key="5">
    <source>
        <dbReference type="PROSITE" id="PS50977"/>
    </source>
</evidence>
<dbReference type="Gene3D" id="1.10.357.10">
    <property type="entry name" value="Tetracycline Repressor, domain 2"/>
    <property type="match status" value="1"/>
</dbReference>
<dbReference type="InterPro" id="IPR009057">
    <property type="entry name" value="Homeodomain-like_sf"/>
</dbReference>
<dbReference type="Pfam" id="PF13305">
    <property type="entry name" value="TetR_C_33"/>
    <property type="match status" value="1"/>
</dbReference>
<evidence type="ECO:0000313" key="6">
    <source>
        <dbReference type="EMBL" id="QTD50591.1"/>
    </source>
</evidence>
<dbReference type="GO" id="GO:0000976">
    <property type="term" value="F:transcription cis-regulatory region binding"/>
    <property type="evidence" value="ECO:0007669"/>
    <property type="project" value="TreeGrafter"/>
</dbReference>
<evidence type="ECO:0000256" key="4">
    <source>
        <dbReference type="PROSITE-ProRule" id="PRU00335"/>
    </source>
</evidence>
<evidence type="ECO:0000256" key="2">
    <source>
        <dbReference type="ARBA" id="ARBA00023125"/>
    </source>
</evidence>